<comment type="caution">
    <text evidence="2">The sequence shown here is derived from an EMBL/GenBank/DDBJ whole genome shotgun (WGS) entry which is preliminary data.</text>
</comment>
<dbReference type="AlphaFoldDB" id="A0A8J4SNG0"/>
<evidence type="ECO:0000256" key="1">
    <source>
        <dbReference type="SAM" id="MobiDB-lite"/>
    </source>
</evidence>
<feature type="compositionally biased region" description="Polar residues" evidence="1">
    <location>
        <begin position="17"/>
        <end position="29"/>
    </location>
</feature>
<evidence type="ECO:0000313" key="2">
    <source>
        <dbReference type="EMBL" id="KAF5399990.1"/>
    </source>
</evidence>
<dbReference type="Proteomes" id="UP000748531">
    <property type="component" value="Unassembled WGS sequence"/>
</dbReference>
<gene>
    <name evidence="2" type="ORF">PHET_06565</name>
</gene>
<feature type="region of interest" description="Disordered" evidence="1">
    <location>
        <begin position="1"/>
        <end position="32"/>
    </location>
</feature>
<organism evidence="2 3">
    <name type="scientific">Paragonimus heterotremus</name>
    <dbReference type="NCBI Taxonomy" id="100268"/>
    <lineage>
        <taxon>Eukaryota</taxon>
        <taxon>Metazoa</taxon>
        <taxon>Spiralia</taxon>
        <taxon>Lophotrochozoa</taxon>
        <taxon>Platyhelminthes</taxon>
        <taxon>Trematoda</taxon>
        <taxon>Digenea</taxon>
        <taxon>Plagiorchiida</taxon>
        <taxon>Troglotremata</taxon>
        <taxon>Troglotrematidae</taxon>
        <taxon>Paragonimus</taxon>
    </lineage>
</organism>
<dbReference type="OrthoDB" id="10522682at2759"/>
<protein>
    <submittedName>
        <fullName evidence="2">Uncharacterized protein</fullName>
    </submittedName>
</protein>
<feature type="non-terminal residue" evidence="2">
    <location>
        <position position="1"/>
    </location>
</feature>
<reference evidence="2" key="1">
    <citation type="submission" date="2019-05" db="EMBL/GenBank/DDBJ databases">
        <title>Annotation for the trematode Paragonimus heterotremus.</title>
        <authorList>
            <person name="Choi Y.-J."/>
        </authorList>
    </citation>
    <scope>NUCLEOTIDE SEQUENCE</scope>
    <source>
        <strain evidence="2">LC</strain>
    </source>
</reference>
<proteinExistence type="predicted"/>
<sequence>PGYERFRAWQSGEPDENGQTAKLTATETSPKAKATSDDRLDCLMLATDWLFHHSTLSNLSPLKPLLANGPMGTLWVCLCLFSRPVERTLAGPWVDWPGASARLSKVGTDRLGGMRRSYLAVATSREFAFRLRQSPPLIYLSQKVTELRALYVPRPLSFVSCSRSAVAYFIPFLYLSVARNESESSQLHSRHLECFMLCLNTVADRHQAPKSKRRPRHVVLRTEITS</sequence>
<name>A0A8J4SNG0_9TREM</name>
<evidence type="ECO:0000313" key="3">
    <source>
        <dbReference type="Proteomes" id="UP000748531"/>
    </source>
</evidence>
<keyword evidence="3" id="KW-1185">Reference proteome</keyword>
<dbReference type="EMBL" id="LUCH01003559">
    <property type="protein sequence ID" value="KAF5399990.1"/>
    <property type="molecule type" value="Genomic_DNA"/>
</dbReference>
<accession>A0A8J4SNG0</accession>